<comment type="caution">
    <text evidence="2">The sequence shown here is derived from an EMBL/GenBank/DDBJ whole genome shotgun (WGS) entry which is preliminary data.</text>
</comment>
<keyword evidence="1" id="KW-1133">Transmembrane helix</keyword>
<dbReference type="EMBL" id="LSZW01000047">
    <property type="protein sequence ID" value="KXK66180.1"/>
    <property type="molecule type" value="Genomic_DNA"/>
</dbReference>
<evidence type="ECO:0000313" key="3">
    <source>
        <dbReference type="Proteomes" id="UP000070366"/>
    </source>
</evidence>
<name>A0A136Q6A2_9FIRM</name>
<evidence type="ECO:0000313" key="2">
    <source>
        <dbReference type="EMBL" id="KXK66180.1"/>
    </source>
</evidence>
<keyword evidence="1" id="KW-0472">Membrane</keyword>
<evidence type="ECO:0000256" key="1">
    <source>
        <dbReference type="SAM" id="Phobius"/>
    </source>
</evidence>
<proteinExistence type="predicted"/>
<dbReference type="Pfam" id="PF12669">
    <property type="entry name" value="FeoB_associated"/>
    <property type="match status" value="1"/>
</dbReference>
<feature type="transmembrane region" description="Helical" evidence="1">
    <location>
        <begin position="6"/>
        <end position="24"/>
    </location>
</feature>
<sequence>MNPGTILVVVIVAACFGLSIWGLIRQQKKGGCCGSCKGCSHSSSCHTGSTHKV</sequence>
<keyword evidence="3" id="KW-1185">Reference proteome</keyword>
<evidence type="ECO:0008006" key="4">
    <source>
        <dbReference type="Google" id="ProtNLM"/>
    </source>
</evidence>
<dbReference type="RefSeq" id="WP_162938950.1">
    <property type="nucleotide sequence ID" value="NZ_CABMOF010000003.1"/>
</dbReference>
<organism evidence="2 3">
    <name type="scientific">Christensenella minuta</name>
    <dbReference type="NCBI Taxonomy" id="626937"/>
    <lineage>
        <taxon>Bacteria</taxon>
        <taxon>Bacillati</taxon>
        <taxon>Bacillota</taxon>
        <taxon>Clostridia</taxon>
        <taxon>Christensenellales</taxon>
        <taxon>Christensenellaceae</taxon>
        <taxon>Christensenella</taxon>
    </lineage>
</organism>
<dbReference type="AlphaFoldDB" id="A0A136Q6A2"/>
<reference evidence="2 3" key="1">
    <citation type="submission" date="2016-02" db="EMBL/GenBank/DDBJ databases">
        <authorList>
            <person name="Wen L."/>
            <person name="He K."/>
            <person name="Yang H."/>
        </authorList>
    </citation>
    <scope>NUCLEOTIDE SEQUENCE [LARGE SCALE GENOMIC DNA]</scope>
    <source>
        <strain evidence="2 3">DSM 22607</strain>
    </source>
</reference>
<accession>A0A136Q6A2</accession>
<gene>
    <name evidence="2" type="ORF">HMPREF3293_00916</name>
</gene>
<protein>
    <recommendedName>
        <fullName evidence="4">FeoB-associated Cys-rich membrane protein</fullName>
    </recommendedName>
</protein>
<keyword evidence="1" id="KW-0812">Transmembrane</keyword>
<dbReference type="Proteomes" id="UP000070366">
    <property type="component" value="Unassembled WGS sequence"/>
</dbReference>